<dbReference type="Proteomes" id="UP000557566">
    <property type="component" value="Unassembled WGS sequence"/>
</dbReference>
<evidence type="ECO:0000313" key="1">
    <source>
        <dbReference type="EMBL" id="KAF4506101.1"/>
    </source>
</evidence>
<accession>A0A8H4LVS7</accession>
<sequence>MVQGGLGRSPCHIFEVSHSRRRPSRSINTPTRIASSSRAPFFECPLPLGAKLTATMAVICTWQGESPDGKIIGEHLHVQVNHALQDDGHVPAVLNDAQLEELLMKPQSSTKRRQGQGQEGCGHPTMNVFPPCFFVFIVFLF</sequence>
<dbReference type="EMBL" id="JAAVMX010000007">
    <property type="protein sequence ID" value="KAF4506101.1"/>
    <property type="molecule type" value="Genomic_DNA"/>
</dbReference>
<reference evidence="1 2" key="1">
    <citation type="journal article" date="2020" name="Genome Biol. Evol.">
        <title>A new high-quality draft genome assembly of the Chinese cordyceps Ophiocordyceps sinensis.</title>
        <authorList>
            <person name="Shu R."/>
            <person name="Zhang J."/>
            <person name="Meng Q."/>
            <person name="Zhang H."/>
            <person name="Zhou G."/>
            <person name="Li M."/>
            <person name="Wu P."/>
            <person name="Zhao Y."/>
            <person name="Chen C."/>
            <person name="Qin Q."/>
        </authorList>
    </citation>
    <scope>NUCLEOTIDE SEQUENCE [LARGE SCALE GENOMIC DNA]</scope>
    <source>
        <strain evidence="1 2">IOZ07</strain>
    </source>
</reference>
<dbReference type="AlphaFoldDB" id="A0A8H4LVS7"/>
<protein>
    <submittedName>
        <fullName evidence="1">Uncharacterized protein</fullName>
    </submittedName>
</protein>
<dbReference type="OrthoDB" id="448448at2759"/>
<evidence type="ECO:0000313" key="2">
    <source>
        <dbReference type="Proteomes" id="UP000557566"/>
    </source>
</evidence>
<proteinExistence type="predicted"/>
<comment type="caution">
    <text evidence="1">The sequence shown here is derived from an EMBL/GenBank/DDBJ whole genome shotgun (WGS) entry which is preliminary data.</text>
</comment>
<name>A0A8H4LVS7_9HYPO</name>
<gene>
    <name evidence="1" type="ORF">G6O67_006220</name>
</gene>
<keyword evidence="2" id="KW-1185">Reference proteome</keyword>
<organism evidence="1 2">
    <name type="scientific">Ophiocordyceps sinensis</name>
    <dbReference type="NCBI Taxonomy" id="72228"/>
    <lineage>
        <taxon>Eukaryota</taxon>
        <taxon>Fungi</taxon>
        <taxon>Dikarya</taxon>
        <taxon>Ascomycota</taxon>
        <taxon>Pezizomycotina</taxon>
        <taxon>Sordariomycetes</taxon>
        <taxon>Hypocreomycetidae</taxon>
        <taxon>Hypocreales</taxon>
        <taxon>Ophiocordycipitaceae</taxon>
        <taxon>Ophiocordyceps</taxon>
    </lineage>
</organism>